<comment type="caution">
    <text evidence="2">Lacks conserved residue(s) required for the propagation of feature annotation.</text>
</comment>
<dbReference type="InterPro" id="IPR008160">
    <property type="entry name" value="Collagen"/>
</dbReference>
<evidence type="ECO:0000256" key="1">
    <source>
        <dbReference type="ARBA" id="ARBA00023157"/>
    </source>
</evidence>
<dbReference type="Pfam" id="PF00431">
    <property type="entry name" value="CUB"/>
    <property type="match status" value="1"/>
</dbReference>
<feature type="signal peptide" evidence="4">
    <location>
        <begin position="1"/>
        <end position="20"/>
    </location>
</feature>
<dbReference type="AlphaFoldDB" id="A0A2C9K9J3"/>
<accession>A0A2C9K9J3</accession>
<evidence type="ECO:0000259" key="5">
    <source>
        <dbReference type="PROSITE" id="PS01180"/>
    </source>
</evidence>
<evidence type="ECO:0000313" key="7">
    <source>
        <dbReference type="Proteomes" id="UP000076420"/>
    </source>
</evidence>
<dbReference type="SMART" id="SM00042">
    <property type="entry name" value="CUB"/>
    <property type="match status" value="1"/>
</dbReference>
<keyword evidence="4" id="KW-0732">Signal</keyword>
<keyword evidence="1" id="KW-1015">Disulfide bond</keyword>
<dbReference type="OrthoDB" id="10037288at2759"/>
<dbReference type="STRING" id="6526.A0A2C9K9J3"/>
<dbReference type="GO" id="GO:0030198">
    <property type="term" value="P:extracellular matrix organization"/>
    <property type="evidence" value="ECO:0007669"/>
    <property type="project" value="TreeGrafter"/>
</dbReference>
<dbReference type="GO" id="GO:0005615">
    <property type="term" value="C:extracellular space"/>
    <property type="evidence" value="ECO:0007669"/>
    <property type="project" value="TreeGrafter"/>
</dbReference>
<name>A0A2C9K9J3_BIOGL</name>
<dbReference type="InterPro" id="IPR050149">
    <property type="entry name" value="Collagen_superfamily"/>
</dbReference>
<reference evidence="6" key="1">
    <citation type="submission" date="2020-05" db="UniProtKB">
        <authorList>
            <consortium name="EnsemblMetazoa"/>
        </authorList>
    </citation>
    <scope>IDENTIFICATION</scope>
    <source>
        <strain evidence="6">BB02</strain>
    </source>
</reference>
<dbReference type="SUPFAM" id="SSF49854">
    <property type="entry name" value="Spermadhesin, CUB domain"/>
    <property type="match status" value="1"/>
</dbReference>
<protein>
    <recommendedName>
        <fullName evidence="5">CUB domain-containing protein</fullName>
    </recommendedName>
</protein>
<evidence type="ECO:0000256" key="4">
    <source>
        <dbReference type="SAM" id="SignalP"/>
    </source>
</evidence>
<dbReference type="Pfam" id="PF01391">
    <property type="entry name" value="Collagen"/>
    <property type="match status" value="3"/>
</dbReference>
<dbReference type="GO" id="GO:0030020">
    <property type="term" value="F:extracellular matrix structural constituent conferring tensile strength"/>
    <property type="evidence" value="ECO:0007669"/>
    <property type="project" value="TreeGrafter"/>
</dbReference>
<dbReference type="EnsemblMetazoa" id="BGLB016746-RA">
    <property type="protein sequence ID" value="BGLB016746-PA"/>
    <property type="gene ID" value="BGLB016746"/>
</dbReference>
<proteinExistence type="predicted"/>
<dbReference type="VEuPathDB" id="VectorBase:BGLB016746"/>
<sequence>MSTLTLRYLLCFSVVTSVNAVLVIDVQPRIISPGITSSLVVNCSVTDNQQAGLDVITSLTLSRYNESGKEFDVLYKLDTKTLLLQQVELRKDTEISSGNMFLALTIYNPSKSDAQVYRCNVFGDSLQAKNISIVDKKKVEEKTIVSELLEEILRLKKLDTSSQECSAINTELIIYNENIKLEVEPQNPVEFLKPLNLTCSLRGFNATMNDYQLEGWDVSQLIIKKENLIYATVSETAKVDIFMNNVGIHAIGQLVHPDVELSYLSLIIEKPTSKLDGKYNCLARFVTKSNSTMAMSSKSYIVHLDKIKKEDYVELFDELLASVDELRSQQSICSEGILKFKTKLSGIKGILGPPGLPGIEGPPGLPGNDGPKGELGSVGAPGLPGNPGNMAYFAFNGMEGWKGDPGIPGPQGDPGVIGLPGLKGFKGEPNPGGSTNRYNSILATVLATGKVEIVAHNSGIQATGQLASKDVNLFYLSLLFKKPTSKQNGNYYCVARLINKAGYTLTISSDIYKIQLDTLKQENFVDLFEKLLTIVDQMQHQQLQSTESLVELENNLIQIKGLDGPPGTPGKNGLPGQPGHKGLPGEKGFQGHKGTKGEKGDPGFPGLLGMTGSAGEKGIKGDLGLPGPMGPKGEPGQYLVSHMAVVQKPEGDLRICIDFQHLKNENRVFATISLTGKVEVFMNSSGIKATGKLISTNVDLYYLSIYFERPTSKLDGNYYCLAGLKNKSGSTLTMSSTSYKVQLNTLKLESFDYLFDKLLINFYQLRHQNSRCIERLVKLNEKFTQLRGPTGTQGKIGLPGPPGAKGERGHAGSTGYPGEPGDLGDYGEPGDDGKPGLPGEKGDRGDPGHPGPRGPKGCNTTYTATSGNITSPNYPDPYGTNLYCTYELYSPTGEVVELYVDFVDLECCVHIQKCDYIKIYNGSSADKNQMLYEFCVNIRVNFSSEKLFIVFISDIQSGNKGFSMHYSRKSRSHVYERH</sequence>
<evidence type="ECO:0000256" key="3">
    <source>
        <dbReference type="SAM" id="MobiDB-lite"/>
    </source>
</evidence>
<dbReference type="PROSITE" id="PS01180">
    <property type="entry name" value="CUB"/>
    <property type="match status" value="1"/>
</dbReference>
<feature type="domain" description="CUB" evidence="5">
    <location>
        <begin position="858"/>
        <end position="969"/>
    </location>
</feature>
<evidence type="ECO:0000313" key="6">
    <source>
        <dbReference type="EnsemblMetazoa" id="BGLB016746-PA"/>
    </source>
</evidence>
<feature type="region of interest" description="Disordered" evidence="3">
    <location>
        <begin position="561"/>
        <end position="601"/>
    </location>
</feature>
<feature type="chain" id="PRO_5012745154" description="CUB domain-containing protein" evidence="4">
    <location>
        <begin position="21"/>
        <end position="978"/>
    </location>
</feature>
<dbReference type="CDD" id="cd00041">
    <property type="entry name" value="CUB"/>
    <property type="match status" value="1"/>
</dbReference>
<evidence type="ECO:0000256" key="2">
    <source>
        <dbReference type="PROSITE-ProRule" id="PRU00059"/>
    </source>
</evidence>
<feature type="region of interest" description="Disordered" evidence="3">
    <location>
        <begin position="788"/>
        <end position="870"/>
    </location>
</feature>
<dbReference type="Proteomes" id="UP000076420">
    <property type="component" value="Unassembled WGS sequence"/>
</dbReference>
<dbReference type="InterPro" id="IPR035914">
    <property type="entry name" value="Sperma_CUB_dom_sf"/>
</dbReference>
<dbReference type="PANTHER" id="PTHR24023:SF1019">
    <property type="entry name" value="COLLAGEN ALPHA-5(IV) CHAIN ISOFORM X1"/>
    <property type="match status" value="1"/>
</dbReference>
<dbReference type="PANTHER" id="PTHR24023">
    <property type="entry name" value="COLLAGEN ALPHA"/>
    <property type="match status" value="1"/>
</dbReference>
<dbReference type="VEuPathDB" id="VectorBase:BGLAX_033945"/>
<gene>
    <name evidence="6" type="primary">106073418</name>
</gene>
<feature type="compositionally biased region" description="Polar residues" evidence="3">
    <location>
        <begin position="858"/>
        <end position="870"/>
    </location>
</feature>
<dbReference type="GO" id="GO:0031012">
    <property type="term" value="C:extracellular matrix"/>
    <property type="evidence" value="ECO:0007669"/>
    <property type="project" value="TreeGrafter"/>
</dbReference>
<organism evidence="6 7">
    <name type="scientific">Biomphalaria glabrata</name>
    <name type="common">Bloodfluke planorb</name>
    <name type="synonym">Freshwater snail</name>
    <dbReference type="NCBI Taxonomy" id="6526"/>
    <lineage>
        <taxon>Eukaryota</taxon>
        <taxon>Metazoa</taxon>
        <taxon>Spiralia</taxon>
        <taxon>Lophotrochozoa</taxon>
        <taxon>Mollusca</taxon>
        <taxon>Gastropoda</taxon>
        <taxon>Heterobranchia</taxon>
        <taxon>Euthyneura</taxon>
        <taxon>Panpulmonata</taxon>
        <taxon>Hygrophila</taxon>
        <taxon>Lymnaeoidea</taxon>
        <taxon>Planorbidae</taxon>
        <taxon>Biomphalaria</taxon>
    </lineage>
</organism>
<dbReference type="Gene3D" id="2.60.120.290">
    <property type="entry name" value="Spermadhesin, CUB domain"/>
    <property type="match status" value="1"/>
</dbReference>
<dbReference type="KEGG" id="bgt:106073418"/>
<dbReference type="InterPro" id="IPR000859">
    <property type="entry name" value="CUB_dom"/>
</dbReference>